<accession>A0A5B7J5R4</accession>
<organism evidence="2 3">
    <name type="scientific">Portunus trituberculatus</name>
    <name type="common">Swimming crab</name>
    <name type="synonym">Neptunus trituberculatus</name>
    <dbReference type="NCBI Taxonomy" id="210409"/>
    <lineage>
        <taxon>Eukaryota</taxon>
        <taxon>Metazoa</taxon>
        <taxon>Ecdysozoa</taxon>
        <taxon>Arthropoda</taxon>
        <taxon>Crustacea</taxon>
        <taxon>Multicrustacea</taxon>
        <taxon>Malacostraca</taxon>
        <taxon>Eumalacostraca</taxon>
        <taxon>Eucarida</taxon>
        <taxon>Decapoda</taxon>
        <taxon>Pleocyemata</taxon>
        <taxon>Brachyura</taxon>
        <taxon>Eubrachyura</taxon>
        <taxon>Portunoidea</taxon>
        <taxon>Portunidae</taxon>
        <taxon>Portuninae</taxon>
        <taxon>Portunus</taxon>
    </lineage>
</organism>
<protein>
    <submittedName>
        <fullName evidence="2">Uncharacterized protein</fullName>
    </submittedName>
</protein>
<evidence type="ECO:0000313" key="3">
    <source>
        <dbReference type="Proteomes" id="UP000324222"/>
    </source>
</evidence>
<dbReference type="EMBL" id="VSRR010080519">
    <property type="protein sequence ID" value="MPC89286.1"/>
    <property type="molecule type" value="Genomic_DNA"/>
</dbReference>
<evidence type="ECO:0000313" key="2">
    <source>
        <dbReference type="EMBL" id="MPC89286.1"/>
    </source>
</evidence>
<proteinExistence type="predicted"/>
<keyword evidence="3" id="KW-1185">Reference proteome</keyword>
<dbReference type="AlphaFoldDB" id="A0A5B7J5R4"/>
<feature type="compositionally biased region" description="Polar residues" evidence="1">
    <location>
        <begin position="16"/>
        <end position="33"/>
    </location>
</feature>
<dbReference type="Proteomes" id="UP000324222">
    <property type="component" value="Unassembled WGS sequence"/>
</dbReference>
<gene>
    <name evidence="2" type="ORF">E2C01_084224</name>
</gene>
<evidence type="ECO:0000256" key="1">
    <source>
        <dbReference type="SAM" id="MobiDB-lite"/>
    </source>
</evidence>
<feature type="compositionally biased region" description="Polar residues" evidence="1">
    <location>
        <begin position="46"/>
        <end position="55"/>
    </location>
</feature>
<feature type="region of interest" description="Disordered" evidence="1">
    <location>
        <begin position="1"/>
        <end position="74"/>
    </location>
</feature>
<name>A0A5B7J5R4_PORTR</name>
<reference evidence="2 3" key="1">
    <citation type="submission" date="2019-05" db="EMBL/GenBank/DDBJ databases">
        <title>Another draft genome of Portunus trituberculatus and its Hox gene families provides insights of decapod evolution.</title>
        <authorList>
            <person name="Jeong J.-H."/>
            <person name="Song I."/>
            <person name="Kim S."/>
            <person name="Choi T."/>
            <person name="Kim D."/>
            <person name="Ryu S."/>
            <person name="Kim W."/>
        </authorList>
    </citation>
    <scope>NUCLEOTIDE SEQUENCE [LARGE SCALE GENOMIC DNA]</scope>
    <source>
        <tissue evidence="2">Muscle</tissue>
    </source>
</reference>
<comment type="caution">
    <text evidence="2">The sequence shown here is derived from an EMBL/GenBank/DDBJ whole genome shotgun (WGS) entry which is preliminary data.</text>
</comment>
<sequence length="115" mass="12415">MHGSPLSAENIKHQNSDGISSLTHSIPAPSQASEYRGTGKEDPRLTVSSITTTPIHITKVLQRQPADPRKCQDSSTASIQRCVGYAFLASLHLVTNMQEPSTTSAYNYAPPHVSL</sequence>